<evidence type="ECO:0000259" key="1">
    <source>
        <dbReference type="Pfam" id="PF12705"/>
    </source>
</evidence>
<gene>
    <name evidence="2" type="ORF">METZ01_LOCUS88291</name>
</gene>
<feature type="domain" description="PD-(D/E)XK endonuclease-like" evidence="1">
    <location>
        <begin position="73"/>
        <end position="210"/>
    </location>
</feature>
<evidence type="ECO:0000313" key="2">
    <source>
        <dbReference type="EMBL" id="SVA35437.1"/>
    </source>
</evidence>
<reference evidence="2" key="1">
    <citation type="submission" date="2018-05" db="EMBL/GenBank/DDBJ databases">
        <authorList>
            <person name="Lanie J.A."/>
            <person name="Ng W.-L."/>
            <person name="Kazmierczak K.M."/>
            <person name="Andrzejewski T.M."/>
            <person name="Davidsen T.M."/>
            <person name="Wayne K.J."/>
            <person name="Tettelin H."/>
            <person name="Glass J.I."/>
            <person name="Rusch D."/>
            <person name="Podicherti R."/>
            <person name="Tsui H.-C.T."/>
            <person name="Winkler M.E."/>
        </authorList>
    </citation>
    <scope>NUCLEOTIDE SEQUENCE</scope>
</reference>
<dbReference type="InterPro" id="IPR011604">
    <property type="entry name" value="PDDEXK-like_dom_sf"/>
</dbReference>
<dbReference type="AlphaFoldDB" id="A0A381V6Z1"/>
<accession>A0A381V6Z1</accession>
<dbReference type="InterPro" id="IPR011335">
    <property type="entry name" value="Restrct_endonuc-II-like"/>
</dbReference>
<dbReference type="Pfam" id="PF12705">
    <property type="entry name" value="PDDEXK_1"/>
    <property type="match status" value="1"/>
</dbReference>
<proteinExistence type="predicted"/>
<dbReference type="SUPFAM" id="SSF52980">
    <property type="entry name" value="Restriction endonuclease-like"/>
    <property type="match status" value="1"/>
</dbReference>
<dbReference type="Gene3D" id="3.90.320.10">
    <property type="match status" value="1"/>
</dbReference>
<dbReference type="PANTHER" id="PTHR31340:SF3">
    <property type="entry name" value="MITOCHONDRIAL GENOME MAINTENANCE EXONUCLEASE 1"/>
    <property type="match status" value="1"/>
</dbReference>
<dbReference type="EMBL" id="UINC01007866">
    <property type="protein sequence ID" value="SVA35437.1"/>
    <property type="molecule type" value="Genomic_DNA"/>
</dbReference>
<sequence length="215" mass="24422">MNFLHETVDIPGQIKQINTSGKRLYETPDGNFPSITTVLSSLSKAGIQAWRKRVGEEEANRISTQASRRGTRTHSIIEDYLKNQQDYLSGHMPDSIELFQSVQSILNTHIGKIYGLEVSLWSKFLGVAGRCDCIAEYDDEISIIDWKTSSKPKKEEWIESYKLQGTAYAKMYEERTGNKVTQVVIVIAVVDGTPQIFYADPDEHVERLQEVINSY</sequence>
<name>A0A381V6Z1_9ZZZZ</name>
<organism evidence="2">
    <name type="scientific">marine metagenome</name>
    <dbReference type="NCBI Taxonomy" id="408172"/>
    <lineage>
        <taxon>unclassified sequences</taxon>
        <taxon>metagenomes</taxon>
        <taxon>ecological metagenomes</taxon>
    </lineage>
</organism>
<dbReference type="InterPro" id="IPR038726">
    <property type="entry name" value="PDDEXK_AddAB-type"/>
</dbReference>
<dbReference type="PANTHER" id="PTHR31340">
    <property type="entry name" value="MITOCHONDRIAL GENOME MAINTENANCE EXONUCLEASE 1"/>
    <property type="match status" value="1"/>
</dbReference>
<protein>
    <recommendedName>
        <fullName evidence="1">PD-(D/E)XK endonuclease-like domain-containing protein</fullName>
    </recommendedName>
</protein>